<dbReference type="RefSeq" id="WP_179817121.1">
    <property type="nucleotide sequence ID" value="NZ_JACBZD010000002.1"/>
</dbReference>
<feature type="region of interest" description="Disordered" evidence="1">
    <location>
        <begin position="269"/>
        <end position="289"/>
    </location>
</feature>
<dbReference type="Proteomes" id="UP000567795">
    <property type="component" value="Unassembled WGS sequence"/>
</dbReference>
<gene>
    <name evidence="2" type="ORF">FHU37_005304</name>
</gene>
<proteinExistence type="predicted"/>
<feature type="region of interest" description="Disordered" evidence="1">
    <location>
        <begin position="1"/>
        <end position="27"/>
    </location>
</feature>
<sequence length="303" mass="30817">MDASDPTRPTAALTTRPATPLGPAAPTAAVIPVTPAASTDPASAAGFSAPSGSLGSLTVPIGHTVSIGHTAPGGTVAPAGPGAGPSTRRAESTRESGDAGAGATSQVSALSSAQRVTAAGVAWLASASPFPDSQRAIWAVRPAAPAVLPCGEVFDVVSLSPLFGRRVLNALWFSGPGCGPVAGHRGRVLLFTEPGTAARLPRLLGWEQWTTPPTDRPICYGRGDSVSVPPPCPRPDGPHRWIVAPDTRHPWLPDAHALVLACIRSTSRTSRPEHPAAQLPGASPAPRVARAAPFDFGGQRTDC</sequence>
<feature type="compositionally biased region" description="Low complexity" evidence="1">
    <location>
        <begin position="68"/>
        <end position="80"/>
    </location>
</feature>
<feature type="compositionally biased region" description="Basic and acidic residues" evidence="1">
    <location>
        <begin position="88"/>
        <end position="97"/>
    </location>
</feature>
<keyword evidence="3" id="KW-1185">Reference proteome</keyword>
<evidence type="ECO:0000256" key="1">
    <source>
        <dbReference type="SAM" id="MobiDB-lite"/>
    </source>
</evidence>
<name>A0A853A1J0_9ACTN</name>
<feature type="region of interest" description="Disordered" evidence="1">
    <location>
        <begin position="65"/>
        <end position="106"/>
    </location>
</feature>
<accession>A0A853A1J0</accession>
<dbReference type="AlphaFoldDB" id="A0A853A1J0"/>
<evidence type="ECO:0000313" key="3">
    <source>
        <dbReference type="Proteomes" id="UP000567795"/>
    </source>
</evidence>
<organism evidence="2 3">
    <name type="scientific">Allostreptomyces psammosilenae</name>
    <dbReference type="NCBI Taxonomy" id="1892865"/>
    <lineage>
        <taxon>Bacteria</taxon>
        <taxon>Bacillati</taxon>
        <taxon>Actinomycetota</taxon>
        <taxon>Actinomycetes</taxon>
        <taxon>Kitasatosporales</taxon>
        <taxon>Streptomycetaceae</taxon>
        <taxon>Allostreptomyces</taxon>
    </lineage>
</organism>
<evidence type="ECO:0008006" key="4">
    <source>
        <dbReference type="Google" id="ProtNLM"/>
    </source>
</evidence>
<reference evidence="2 3" key="1">
    <citation type="submission" date="2020-07" db="EMBL/GenBank/DDBJ databases">
        <title>Sequencing the genomes of 1000 actinobacteria strains.</title>
        <authorList>
            <person name="Klenk H.-P."/>
        </authorList>
    </citation>
    <scope>NUCLEOTIDE SEQUENCE [LARGE SCALE GENOMIC DNA]</scope>
    <source>
        <strain evidence="2 3">DSM 42178</strain>
    </source>
</reference>
<comment type="caution">
    <text evidence="2">The sequence shown here is derived from an EMBL/GenBank/DDBJ whole genome shotgun (WGS) entry which is preliminary data.</text>
</comment>
<evidence type="ECO:0000313" key="2">
    <source>
        <dbReference type="EMBL" id="NYI08275.1"/>
    </source>
</evidence>
<feature type="compositionally biased region" description="Low complexity" evidence="1">
    <location>
        <begin position="280"/>
        <end position="289"/>
    </location>
</feature>
<dbReference type="EMBL" id="JACBZD010000002">
    <property type="protein sequence ID" value="NYI08275.1"/>
    <property type="molecule type" value="Genomic_DNA"/>
</dbReference>
<protein>
    <recommendedName>
        <fullName evidence="4">DNA primase/polymerase bifunctional N-terminal domain-containing protein</fullName>
    </recommendedName>
</protein>